<feature type="domain" description="Autotransporter" evidence="2">
    <location>
        <begin position="836"/>
        <end position="1114"/>
    </location>
</feature>
<dbReference type="EMBL" id="CP007230">
    <property type="protein sequence ID" value="AHK18743.1"/>
    <property type="molecule type" value="Genomic_DNA"/>
</dbReference>
<dbReference type="PROSITE" id="PS51208">
    <property type="entry name" value="AUTOTRANSPORTER"/>
    <property type="match status" value="1"/>
</dbReference>
<sequence>MGKSTLNKKQNVVNAIINEGNSLTLTDSASAEHTAVNTGSIFTLKDESTANITSVVDGFFTLSDRSKANINTILSGGRLELNDDASATETTISSDIEKKSIMRLYQNASTKNTTVSANGILRVSGDSRAEETHVTKGGELIVYSESQGPTLKNTQIAGTLTLDSDVTLEGKTEFVSTATVETTGHLIDNHGQLIFNSDNDIVIQAIIDGQGSLTKENPLTTLTLSGSGDSWVANYVYSGETTINAGKLKLSNTNFFGSPINGQPDTRLILEKSILNTTVQGSSVVIGEHSIWNMLGDSNIHHLDILESGKHDLNNNGKIGNQLIIDGNYFSNNGTLIFHSQLAGDDSVTDHVLIKGNTGGHTHVKVINVNGEGNKTDSGIQLIEVRGISDGEFSQVGRITAGAYEYRLGRGKDELSKNWYLSSDITDYSSDSVPETELPEMLALKSDKAAALSAKLAGYALQAVGGAVDSFTQPGTNAPTNTPELTVPDPKRAKATALSAKLADYALQAVGGAVDSFTQPGTNAPTNTPELTVPDPKRAKATALSAKLADYALQAVGGAVDSFTQPGTNAPTNTPELTVPDPKRAKATALSAKLADYALQAVGGAVDSFTQPGTNAPTNTPELTVPDPKRAKATALSAKLADYALQAVGGAVDSFTQPGTNTPTNTPELTVPDPKRAKAAALSAKLADYALQAVGGVVDSTANALNDASASTDKNPELTHAQTVAGALNDYALQAVGDVGDAFPLPKGMVETLTSPEKTEQTTATPDGAPKSTHLAVKPESAVISSAKTTAPKRHTLVHTPESGSYIANIAMARNLFTTRLEDRTGHYQYKDIFTGQWHPTSMWMHTQGGRSQFGNTVDQLNIKGNYYSVQLGGDIAQWATNEQDRGRIGVLAGLGKATSHSHSKVTSYHSRGSVDGYNLGVYATWFADQQNNTGVYIDTLAQYSWFNNAVNGQGKAEEKYKSSGFTASVESGYTFNLANSDQLSYFIQPNAQITWAGINAQTHKTADGAVVSYRDNGYLITRVGAKAYLQTHDTLNTKFTPFIAVNWIHQNQNTGTIISGQGIDNKLQNSTEFKIGVESQIDQQLHIWANINHQMGRYNYTDTNALVGVKYHF</sequence>
<dbReference type="InterPro" id="IPR011050">
    <property type="entry name" value="Pectin_lyase_fold/virulence"/>
</dbReference>
<gene>
    <name evidence="3" type="ORF">BF17_04910</name>
</gene>
<dbReference type="InterPro" id="IPR043990">
    <property type="entry name" value="AC_1"/>
</dbReference>
<dbReference type="CDD" id="cd01344">
    <property type="entry name" value="PL2_Passenger_AT"/>
    <property type="match status" value="1"/>
</dbReference>
<dbReference type="PANTHER" id="PTHR12338:SF5">
    <property type="entry name" value="ANTIGEN 43-RELATED"/>
    <property type="match status" value="1"/>
</dbReference>
<evidence type="ECO:0000313" key="3">
    <source>
        <dbReference type="EMBL" id="AHK18743.1"/>
    </source>
</evidence>
<dbReference type="NCBIfam" id="TIGR01414">
    <property type="entry name" value="autotrans_barl"/>
    <property type="match status" value="2"/>
</dbReference>
<name>A0ABN4CKS6_9GAMM</name>
<dbReference type="InterPro" id="IPR006315">
    <property type="entry name" value="OM_autotransptr_brl_dom"/>
</dbReference>
<feature type="compositionally biased region" description="Polar residues" evidence="1">
    <location>
        <begin position="752"/>
        <end position="765"/>
    </location>
</feature>
<dbReference type="InterPro" id="IPR012332">
    <property type="entry name" value="Autotransporter_pectin_lyase_C"/>
</dbReference>
<keyword evidence="4" id="KW-1185">Reference proteome</keyword>
<accession>A0ABN4CKS6</accession>
<dbReference type="Pfam" id="PF03797">
    <property type="entry name" value="Autotransporter"/>
    <property type="match status" value="1"/>
</dbReference>
<dbReference type="Gene3D" id="2.40.128.130">
    <property type="entry name" value="Autotransporter beta-domain"/>
    <property type="match status" value="1"/>
</dbReference>
<feature type="region of interest" description="Disordered" evidence="1">
    <location>
        <begin position="752"/>
        <end position="775"/>
    </location>
</feature>
<dbReference type="Proteomes" id="UP000019439">
    <property type="component" value="Chromosome"/>
</dbReference>
<dbReference type="SUPFAM" id="SSF103515">
    <property type="entry name" value="Autotransporter"/>
    <property type="match status" value="1"/>
</dbReference>
<dbReference type="InterPro" id="IPR005546">
    <property type="entry name" value="Autotransporte_beta"/>
</dbReference>
<evidence type="ECO:0000256" key="1">
    <source>
        <dbReference type="SAM" id="MobiDB-lite"/>
    </source>
</evidence>
<dbReference type="Gene3D" id="2.160.20.20">
    <property type="match status" value="1"/>
</dbReference>
<dbReference type="Pfam" id="PF18883">
    <property type="entry name" value="AC_1"/>
    <property type="match status" value="1"/>
</dbReference>
<dbReference type="SUPFAM" id="SSF51126">
    <property type="entry name" value="Pectin lyase-like"/>
    <property type="match status" value="1"/>
</dbReference>
<dbReference type="PANTHER" id="PTHR12338">
    <property type="entry name" value="AUTOTRANSPORTER"/>
    <property type="match status" value="1"/>
</dbReference>
<protein>
    <submittedName>
        <fullName evidence="3">Autotransporter</fullName>
    </submittedName>
</protein>
<evidence type="ECO:0000259" key="2">
    <source>
        <dbReference type="PROSITE" id="PS51208"/>
    </source>
</evidence>
<reference evidence="3 4" key="1">
    <citation type="journal article" date="2014" name="Genome Announc.">
        <title>Genome Sequence of Yersinia similis Y228T, a Member of the Yersinia pseudotuberculosis Complex.</title>
        <authorList>
            <person name="Sprague L.D."/>
            <person name="Neubauer H."/>
        </authorList>
    </citation>
    <scope>NUCLEOTIDE SEQUENCE [LARGE SCALE GENOMIC DNA]</scope>
    <source>
        <strain evidence="3 4">228</strain>
    </source>
</reference>
<proteinExistence type="predicted"/>
<dbReference type="InterPro" id="IPR050909">
    <property type="entry name" value="Bact_Autotransporter_VF"/>
</dbReference>
<organism evidence="3 4">
    <name type="scientific">Yersinia similis</name>
    <dbReference type="NCBI Taxonomy" id="367190"/>
    <lineage>
        <taxon>Bacteria</taxon>
        <taxon>Pseudomonadati</taxon>
        <taxon>Pseudomonadota</taxon>
        <taxon>Gammaproteobacteria</taxon>
        <taxon>Enterobacterales</taxon>
        <taxon>Yersiniaceae</taxon>
        <taxon>Yersinia</taxon>
    </lineage>
</organism>
<dbReference type="InterPro" id="IPR036709">
    <property type="entry name" value="Autotransporte_beta_dom_sf"/>
</dbReference>
<dbReference type="SMART" id="SM00869">
    <property type="entry name" value="Autotransporter"/>
    <property type="match status" value="1"/>
</dbReference>
<evidence type="ECO:0000313" key="4">
    <source>
        <dbReference type="Proteomes" id="UP000019439"/>
    </source>
</evidence>